<keyword evidence="2" id="KW-1185">Reference proteome</keyword>
<name>A0A1H8SAC6_9EURY</name>
<dbReference type="RefSeq" id="WP_092662305.1">
    <property type="nucleotide sequence ID" value="NZ_FOCX01000018.1"/>
</dbReference>
<dbReference type="Pfam" id="PF08665">
    <property type="entry name" value="PglZ"/>
    <property type="match status" value="1"/>
</dbReference>
<reference evidence="2" key="1">
    <citation type="submission" date="2016-10" db="EMBL/GenBank/DDBJ databases">
        <authorList>
            <person name="Varghese N."/>
            <person name="Submissions S."/>
        </authorList>
    </citation>
    <scope>NUCLEOTIDE SEQUENCE [LARGE SCALE GENOMIC DNA]</scope>
    <source>
        <strain evidence="2">IBRC-M 10043</strain>
    </source>
</reference>
<dbReference type="Proteomes" id="UP000198775">
    <property type="component" value="Unassembled WGS sequence"/>
</dbReference>
<organism evidence="1 2">
    <name type="scientific">Halorientalis persicus</name>
    <dbReference type="NCBI Taxonomy" id="1367881"/>
    <lineage>
        <taxon>Archaea</taxon>
        <taxon>Methanobacteriati</taxon>
        <taxon>Methanobacteriota</taxon>
        <taxon>Stenosarchaea group</taxon>
        <taxon>Halobacteria</taxon>
        <taxon>Halobacteriales</taxon>
        <taxon>Haloarculaceae</taxon>
        <taxon>Halorientalis</taxon>
    </lineage>
</organism>
<evidence type="ECO:0000313" key="1">
    <source>
        <dbReference type="EMBL" id="SEO75670.1"/>
    </source>
</evidence>
<dbReference type="EMBL" id="FOCX01000018">
    <property type="protein sequence ID" value="SEO75670.1"/>
    <property type="molecule type" value="Genomic_DNA"/>
</dbReference>
<sequence>MPATKTLPQCAEDAIETAIDEAVDEDPVVLWWDDGGYLHDIVESVSHSLGCEFHAADQTPLELRTDAPRNRTVWYVPQGHSDDVDWFKDVENTGSVVEAHIGKLAARCFENDRLQAASLRTAYEDADENERKQVAKTLFQELNGDGGLPDLQSLQTRIVLDGYDDSVQFILEHGVENLPDNSDELLKIRNLLVDDGVTAVEGVTDEDTLVTRTRRWAVAEWLVDAGLDESFFDAEYRPEPSSGLGISRPELQSLLSKVDPERAEELADIYLDPDTTFWHDILRTYDDPWELADCPVDASLEHELWDEWTQAFHDGEYETCETRASKRHQRLETTYGDVPWTLVWEQAIEVANLAHELETWEERGDTTDVVDLYGDVDNGTWQIDNAVFNLIISGEPEQDLPEEHPATATLADLRTSLTESRYLDYLSDLGDLVVDQIEAGSPFVGKNYAHQFFEQEQDHLQSGQSVALFIVDALRFDLAHELAEAVRRELPGLEVDETAWVGTLPSDTEYGKAALTPGSKFSFNIELEDGELFPERNGRKITNYRREKLLKDDGWSYIMQSEDHESGWGQPRVAYYWNDLDKAGEEELTDFEGVFSDRIDSIARIICEKLGNNGFDRAYILADHGFVSLPQSVDIDDIHPPDEAEKVTRRWVAGENFDEDTPGVLLDEDTHLGYLDDDTKISALADPIQRFRNQGLPDARFYHGGVLPQEFVLNFVTITQE</sequence>
<dbReference type="OrthoDB" id="275208at2157"/>
<dbReference type="NCBIfam" id="NF033444">
    <property type="entry name" value="BREX_PglZ_5"/>
    <property type="match status" value="1"/>
</dbReference>
<gene>
    <name evidence="1" type="ORF">SAMN05216388_101854</name>
</gene>
<protein>
    <submittedName>
        <fullName evidence="1">PglZ domain-containing protein</fullName>
    </submittedName>
</protein>
<dbReference type="AlphaFoldDB" id="A0A1H8SAC6"/>
<proteinExistence type="predicted"/>
<accession>A0A1H8SAC6</accession>
<evidence type="ECO:0000313" key="2">
    <source>
        <dbReference type="Proteomes" id="UP000198775"/>
    </source>
</evidence>